<organism evidence="3 4">
    <name type="scientific">Sphaceloma murrayae</name>
    <dbReference type="NCBI Taxonomy" id="2082308"/>
    <lineage>
        <taxon>Eukaryota</taxon>
        <taxon>Fungi</taxon>
        <taxon>Dikarya</taxon>
        <taxon>Ascomycota</taxon>
        <taxon>Pezizomycotina</taxon>
        <taxon>Dothideomycetes</taxon>
        <taxon>Dothideomycetidae</taxon>
        <taxon>Myriangiales</taxon>
        <taxon>Elsinoaceae</taxon>
        <taxon>Sphaceloma</taxon>
    </lineage>
</organism>
<keyword evidence="4" id="KW-1185">Reference proteome</keyword>
<keyword evidence="2" id="KW-1133">Transmembrane helix</keyword>
<dbReference type="EMBL" id="NKHZ01000094">
    <property type="protein sequence ID" value="PNS13758.1"/>
    <property type="molecule type" value="Genomic_DNA"/>
</dbReference>
<evidence type="ECO:0000256" key="2">
    <source>
        <dbReference type="SAM" id="Phobius"/>
    </source>
</evidence>
<evidence type="ECO:0008006" key="5">
    <source>
        <dbReference type="Google" id="ProtNLM"/>
    </source>
</evidence>
<keyword evidence="2" id="KW-0472">Membrane</keyword>
<protein>
    <recommendedName>
        <fullName evidence="5">ER membrane protein complex subunit 10</fullName>
    </recommendedName>
</protein>
<gene>
    <name evidence="3" type="ORF">CAC42_3251</name>
</gene>
<feature type="compositionally biased region" description="Low complexity" evidence="1">
    <location>
        <begin position="164"/>
        <end position="184"/>
    </location>
</feature>
<feature type="transmembrane region" description="Helical" evidence="2">
    <location>
        <begin position="42"/>
        <end position="61"/>
    </location>
</feature>
<reference evidence="3 4" key="1">
    <citation type="submission" date="2017-06" db="EMBL/GenBank/DDBJ databases">
        <title>Draft genome sequence of a variant of Elsinoe murrayae.</title>
        <authorList>
            <person name="Cheng Q."/>
        </authorList>
    </citation>
    <scope>NUCLEOTIDE SEQUENCE [LARGE SCALE GENOMIC DNA]</scope>
    <source>
        <strain evidence="3 4">CQ-2017a</strain>
    </source>
</reference>
<evidence type="ECO:0000256" key="1">
    <source>
        <dbReference type="SAM" id="MobiDB-lite"/>
    </source>
</evidence>
<sequence>MLCRCRPANPRAMIIEASYPSSIPSPPPYHSTAFDNMLLPRIPAFLPLFLLLIPLSLAATLSPQTISILLQPSTDTVPYLDIHYDPSSLSAAILKTHSLPSLPPAPLLPLGFNRPDLTTDAFTSILLPPSALSSSRDRTLQLLVDRHGRPYNVNFISAPALPPNDLSSASPSSSSSSKPKSTSTEPIEGTLSVEVVQQKPGPVPALNRPVVLRADGKVEGAEPEKTFLQKYWWAIGIFLVIQLVSGGGGDK</sequence>
<comment type="caution">
    <text evidence="3">The sequence shown here is derived from an EMBL/GenBank/DDBJ whole genome shotgun (WGS) entry which is preliminary data.</text>
</comment>
<dbReference type="Proteomes" id="UP000243797">
    <property type="component" value="Unassembled WGS sequence"/>
</dbReference>
<accession>A0A2K1QFE3</accession>
<dbReference type="PANTHER" id="PTHR39219:SF1">
    <property type="entry name" value="ER MEMBRANE PROTEIN COMPLEX SUBUNIT 10"/>
    <property type="match status" value="1"/>
</dbReference>
<dbReference type="PANTHER" id="PTHR39219">
    <property type="entry name" value="ER MEMBRANE PROTEIN COMPLEX SUBUNIT 10"/>
    <property type="match status" value="1"/>
</dbReference>
<name>A0A2K1QFE3_9PEZI</name>
<keyword evidence="2" id="KW-0812">Transmembrane</keyword>
<evidence type="ECO:0000313" key="4">
    <source>
        <dbReference type="Proteomes" id="UP000243797"/>
    </source>
</evidence>
<evidence type="ECO:0000313" key="3">
    <source>
        <dbReference type="EMBL" id="PNS13758.1"/>
    </source>
</evidence>
<dbReference type="OrthoDB" id="1894652at2759"/>
<dbReference type="InParanoid" id="A0A2K1QFE3"/>
<dbReference type="AlphaFoldDB" id="A0A2K1QFE3"/>
<feature type="region of interest" description="Disordered" evidence="1">
    <location>
        <begin position="164"/>
        <end position="186"/>
    </location>
</feature>
<dbReference type="Pfam" id="PF21203">
    <property type="entry name" value="ECM10"/>
    <property type="match status" value="1"/>
</dbReference>
<proteinExistence type="predicted"/>